<dbReference type="InterPro" id="IPR033762">
    <property type="entry name" value="MCM_OB"/>
</dbReference>
<keyword evidence="3" id="KW-0235">DNA replication</keyword>
<dbReference type="GO" id="GO:0003678">
    <property type="term" value="F:DNA helicase activity"/>
    <property type="evidence" value="ECO:0007669"/>
    <property type="project" value="UniProtKB-EC"/>
</dbReference>
<dbReference type="GO" id="GO:0003677">
    <property type="term" value="F:DNA binding"/>
    <property type="evidence" value="ECO:0007669"/>
    <property type="project" value="UniProtKB-KW"/>
</dbReference>
<dbReference type="PANTHER" id="PTHR11630">
    <property type="entry name" value="DNA REPLICATION LICENSING FACTOR MCM FAMILY MEMBER"/>
    <property type="match status" value="1"/>
</dbReference>
<evidence type="ECO:0000256" key="6">
    <source>
        <dbReference type="ARBA" id="ARBA00022806"/>
    </source>
</evidence>
<evidence type="ECO:0000259" key="10">
    <source>
        <dbReference type="PROSITE" id="PS50051"/>
    </source>
</evidence>
<dbReference type="InterPro" id="IPR036388">
    <property type="entry name" value="WH-like_DNA-bd_sf"/>
</dbReference>
<dbReference type="SMART" id="SM00350">
    <property type="entry name" value="MCM"/>
    <property type="match status" value="1"/>
</dbReference>
<evidence type="ECO:0000256" key="9">
    <source>
        <dbReference type="RuleBase" id="RU004070"/>
    </source>
</evidence>
<dbReference type="PRINTS" id="PR01657">
    <property type="entry name" value="MCMFAMILY"/>
</dbReference>
<dbReference type="Pfam" id="PF17207">
    <property type="entry name" value="MCM_OB"/>
    <property type="match status" value="1"/>
</dbReference>
<dbReference type="InterPro" id="IPR027925">
    <property type="entry name" value="MCM_N"/>
</dbReference>
<dbReference type="Gene3D" id="3.30.1640.10">
    <property type="entry name" value="mini-chromosome maintenance (MCM) complex, chain A, domain 1"/>
    <property type="match status" value="1"/>
</dbReference>
<comment type="caution">
    <text evidence="11">The sequence shown here is derived from an EMBL/GenBank/DDBJ whole genome shotgun (WGS) entry which is preliminary data.</text>
</comment>
<dbReference type="PANTHER" id="PTHR11630:SF66">
    <property type="entry name" value="DNA REPLICATION LICENSING FACTOR MCM4"/>
    <property type="match status" value="1"/>
</dbReference>
<evidence type="ECO:0000256" key="4">
    <source>
        <dbReference type="ARBA" id="ARBA00022741"/>
    </source>
</evidence>
<dbReference type="InterPro" id="IPR012340">
    <property type="entry name" value="NA-bd_OB-fold"/>
</dbReference>
<dbReference type="PROSITE" id="PS50051">
    <property type="entry name" value="MCM_2"/>
    <property type="match status" value="1"/>
</dbReference>
<dbReference type="EC" id="3.6.4.12" evidence="2"/>
<name>A0ABD5MDS3_9EURY</name>
<dbReference type="RefSeq" id="WP_372390598.1">
    <property type="nucleotide sequence ID" value="NZ_JBGNYA010000001.1"/>
</dbReference>
<accession>A0ABD5MDS3</accession>
<dbReference type="SUPFAM" id="SSF50249">
    <property type="entry name" value="Nucleic acid-binding proteins"/>
    <property type="match status" value="1"/>
</dbReference>
<dbReference type="AlphaFoldDB" id="A0ABD5MDS3"/>
<evidence type="ECO:0000256" key="8">
    <source>
        <dbReference type="ARBA" id="ARBA00023125"/>
    </source>
</evidence>
<dbReference type="GO" id="GO:0016787">
    <property type="term" value="F:hydrolase activity"/>
    <property type="evidence" value="ECO:0007669"/>
    <property type="project" value="UniProtKB-KW"/>
</dbReference>
<evidence type="ECO:0000313" key="12">
    <source>
        <dbReference type="Proteomes" id="UP001570511"/>
    </source>
</evidence>
<dbReference type="SUPFAM" id="SSF52540">
    <property type="entry name" value="P-loop containing nucleoside triphosphate hydrolases"/>
    <property type="match status" value="1"/>
</dbReference>
<dbReference type="Gene3D" id="2.40.50.140">
    <property type="entry name" value="Nucleic acid-binding proteins"/>
    <property type="match status" value="1"/>
</dbReference>
<dbReference type="Pfam" id="PF00493">
    <property type="entry name" value="MCM"/>
    <property type="match status" value="1"/>
</dbReference>
<dbReference type="InterPro" id="IPR001208">
    <property type="entry name" value="MCM_dom"/>
</dbReference>
<dbReference type="InterPro" id="IPR031327">
    <property type="entry name" value="MCM"/>
</dbReference>
<comment type="similarity">
    <text evidence="1 9">Belongs to the MCM family.</text>
</comment>
<keyword evidence="12" id="KW-1185">Reference proteome</keyword>
<evidence type="ECO:0000256" key="1">
    <source>
        <dbReference type="ARBA" id="ARBA00008010"/>
    </source>
</evidence>
<dbReference type="Gene3D" id="3.40.50.300">
    <property type="entry name" value="P-loop containing nucleotide triphosphate hydrolases"/>
    <property type="match status" value="1"/>
</dbReference>
<reference evidence="11 12" key="1">
    <citation type="submission" date="2024-08" db="EMBL/GenBank/DDBJ databases">
        <title>Halobellus sp. MBLA0158 whole genome sequence.</title>
        <authorList>
            <person name="Hwang C.Y."/>
            <person name="Cho E.-S."/>
            <person name="Seo M.-J."/>
        </authorList>
    </citation>
    <scope>NUCLEOTIDE SEQUENCE [LARGE SCALE GENOMIC DNA]</scope>
    <source>
        <strain evidence="11 12">MBLA0158</strain>
    </source>
</reference>
<protein>
    <recommendedName>
        <fullName evidence="2">DNA helicase</fullName>
        <ecNumber evidence="2">3.6.4.12</ecNumber>
    </recommendedName>
</protein>
<keyword evidence="6" id="KW-0347">Helicase</keyword>
<dbReference type="GO" id="GO:0005524">
    <property type="term" value="F:ATP binding"/>
    <property type="evidence" value="ECO:0007669"/>
    <property type="project" value="UniProtKB-KW"/>
</dbReference>
<dbReference type="EMBL" id="JBGNYA010000001">
    <property type="protein sequence ID" value="MFA1612028.1"/>
    <property type="molecule type" value="Genomic_DNA"/>
</dbReference>
<evidence type="ECO:0000256" key="7">
    <source>
        <dbReference type="ARBA" id="ARBA00022840"/>
    </source>
</evidence>
<dbReference type="Gene3D" id="1.10.10.10">
    <property type="entry name" value="Winged helix-like DNA-binding domain superfamily/Winged helix DNA-binding domain"/>
    <property type="match status" value="1"/>
</dbReference>
<dbReference type="FunFam" id="2.20.28.10:FF:000003">
    <property type="entry name" value="DNA helicase"/>
    <property type="match status" value="1"/>
</dbReference>
<gene>
    <name evidence="11" type="ORF">OS889_13570</name>
</gene>
<feature type="domain" description="MCM C-terminal AAA(+) ATPase" evidence="10">
    <location>
        <begin position="291"/>
        <end position="493"/>
    </location>
</feature>
<dbReference type="Gene3D" id="2.20.28.10">
    <property type="match status" value="1"/>
</dbReference>
<evidence type="ECO:0000256" key="5">
    <source>
        <dbReference type="ARBA" id="ARBA00022801"/>
    </source>
</evidence>
<keyword evidence="8 9" id="KW-0238">DNA-binding</keyword>
<dbReference type="InterPro" id="IPR027417">
    <property type="entry name" value="P-loop_NTPase"/>
</dbReference>
<evidence type="ECO:0000256" key="3">
    <source>
        <dbReference type="ARBA" id="ARBA00022705"/>
    </source>
</evidence>
<evidence type="ECO:0000313" key="11">
    <source>
        <dbReference type="EMBL" id="MFA1612028.1"/>
    </source>
</evidence>
<dbReference type="Pfam" id="PF14551">
    <property type="entry name" value="MCM_N"/>
    <property type="match status" value="1"/>
</dbReference>
<dbReference type="Proteomes" id="UP001570511">
    <property type="component" value="Unassembled WGS sequence"/>
</dbReference>
<sequence length="713" mass="78479">MHDTHAGADSLATDNPIAQFARFYRRYYHDEVGRLAQRYPSEQRAIHVDYGDLFAFDRGLAEDWLTKPDETHPLADEALLEVDLPADVALNRDDAPAVEARLIELPDDRVYYPGGYSPSDMPGEYVGIRGEVAMATDVYPKITDAAFECQRCGTMTYILQDDGYQEPHECQGCERKGPFLIDFDQSAFVDAQTLRIQEPPSVAGGEGATIDVFVEEDLAGRADTGDEVIFYGTLHLRQTDEDSAKFTTYLDARAVEFEESSSEDLDITAEERDRIHALAEGEEGDPLALAAEALVPKIRGYDHVKKAAILQLVGGVHVQYDDGSTDRGDIHMLLVGDPSTGKSELVDAVERVAPRAAAVSASNTGKAGMTASAVREDFGEAEWTLKPGAFAKANGGMVCVEELDDLDAEKRAAMLEPMSKQSIAVSKAGINTKLQTRVGVIAAANPKHGRFDRYEPVSEQFVFGSALMSRFDLLFTFVDEPDPDEDEEIAAHIASHRRQGKLAMRDGASSAVDTDAINESPARLTTDELEADDGGLLRKWVALASRAPAPIEDEDALEEARERFVTLRGANGYDADDPVPVTWRSWEAVLRIAEAAAKFEFSETIESRHFEIATELAGQSMQDIGKNEEGELDADVVETGTSKTQQDRKKTLEKLIRGLGDEGEAVAFDELYEEAAEHDIDQDTVDEEIQQMKDRGWVIEPKMGESVKWLGRR</sequence>
<keyword evidence="4 9" id="KW-0547">Nucleotide-binding</keyword>
<keyword evidence="7 9" id="KW-0067">ATP-binding</keyword>
<organism evidence="11 12">
    <name type="scientific">Halobellus rubicundus</name>
    <dbReference type="NCBI Taxonomy" id="2996466"/>
    <lineage>
        <taxon>Archaea</taxon>
        <taxon>Methanobacteriati</taxon>
        <taxon>Methanobacteriota</taxon>
        <taxon>Stenosarchaea group</taxon>
        <taxon>Halobacteria</taxon>
        <taxon>Halobacteriales</taxon>
        <taxon>Haloferacaceae</taxon>
        <taxon>Halobellus</taxon>
    </lineage>
</organism>
<proteinExistence type="inferred from homology"/>
<dbReference type="Pfam" id="PF17855">
    <property type="entry name" value="MCM_lid"/>
    <property type="match status" value="1"/>
</dbReference>
<dbReference type="InterPro" id="IPR041562">
    <property type="entry name" value="MCM_lid"/>
</dbReference>
<keyword evidence="5" id="KW-0378">Hydrolase</keyword>
<evidence type="ECO:0000256" key="2">
    <source>
        <dbReference type="ARBA" id="ARBA00012551"/>
    </source>
</evidence>
<dbReference type="GO" id="GO:0006260">
    <property type="term" value="P:DNA replication"/>
    <property type="evidence" value="ECO:0007669"/>
    <property type="project" value="UniProtKB-KW"/>
</dbReference>